<evidence type="ECO:0000256" key="6">
    <source>
        <dbReference type="SAM" id="MobiDB-lite"/>
    </source>
</evidence>
<comment type="subcellular location">
    <subcellularLocation>
        <location evidence="1">Nucleus</location>
    </subcellularLocation>
</comment>
<accession>A0ABR1I5W2</accession>
<evidence type="ECO:0000256" key="1">
    <source>
        <dbReference type="ARBA" id="ARBA00004123"/>
    </source>
</evidence>
<keyword evidence="3" id="KW-0805">Transcription regulation</keyword>
<keyword evidence="5" id="KW-0539">Nucleus</keyword>
<feature type="region of interest" description="Disordered" evidence="6">
    <location>
        <begin position="58"/>
        <end position="79"/>
    </location>
</feature>
<dbReference type="SUPFAM" id="SSF57701">
    <property type="entry name" value="Zn2/Cys6 DNA-binding domain"/>
    <property type="match status" value="1"/>
</dbReference>
<comment type="caution">
    <text evidence="8">The sequence shown here is derived from an EMBL/GenBank/DDBJ whole genome shotgun (WGS) entry which is preliminary data.</text>
</comment>
<dbReference type="InterPro" id="IPR050815">
    <property type="entry name" value="TF_fung"/>
</dbReference>
<evidence type="ECO:0000256" key="5">
    <source>
        <dbReference type="ARBA" id="ARBA00023242"/>
    </source>
</evidence>
<feature type="region of interest" description="Disordered" evidence="6">
    <location>
        <begin position="105"/>
        <end position="139"/>
    </location>
</feature>
<feature type="domain" description="Zn(2)-C6 fungal-type" evidence="7">
    <location>
        <begin position="35"/>
        <end position="63"/>
    </location>
</feature>
<evidence type="ECO:0000256" key="4">
    <source>
        <dbReference type="ARBA" id="ARBA00023163"/>
    </source>
</evidence>
<dbReference type="PANTHER" id="PTHR47338">
    <property type="entry name" value="ZN(II)2CYS6 TRANSCRIPTION FACTOR (EUROFUNG)-RELATED"/>
    <property type="match status" value="1"/>
</dbReference>
<feature type="compositionally biased region" description="Polar residues" evidence="6">
    <location>
        <begin position="105"/>
        <end position="129"/>
    </location>
</feature>
<keyword evidence="4" id="KW-0804">Transcription</keyword>
<proteinExistence type="predicted"/>
<evidence type="ECO:0000256" key="3">
    <source>
        <dbReference type="ARBA" id="ARBA00023015"/>
    </source>
</evidence>
<dbReference type="Pfam" id="PF00172">
    <property type="entry name" value="Zn_clus"/>
    <property type="match status" value="1"/>
</dbReference>
<dbReference type="InterPro" id="IPR036864">
    <property type="entry name" value="Zn2-C6_fun-type_DNA-bd_sf"/>
</dbReference>
<organism evidence="8 9">
    <name type="scientific">Neonectria magnoliae</name>
    <dbReference type="NCBI Taxonomy" id="2732573"/>
    <lineage>
        <taxon>Eukaryota</taxon>
        <taxon>Fungi</taxon>
        <taxon>Dikarya</taxon>
        <taxon>Ascomycota</taxon>
        <taxon>Pezizomycotina</taxon>
        <taxon>Sordariomycetes</taxon>
        <taxon>Hypocreomycetidae</taxon>
        <taxon>Hypocreales</taxon>
        <taxon>Nectriaceae</taxon>
        <taxon>Neonectria</taxon>
    </lineage>
</organism>
<gene>
    <name evidence="8" type="ORF">QQZ08_005009</name>
</gene>
<evidence type="ECO:0000256" key="2">
    <source>
        <dbReference type="ARBA" id="ARBA00022723"/>
    </source>
</evidence>
<dbReference type="Proteomes" id="UP001498421">
    <property type="component" value="Unassembled WGS sequence"/>
</dbReference>
<dbReference type="InterPro" id="IPR001138">
    <property type="entry name" value="Zn2Cys6_DnaBD"/>
</dbReference>
<sequence length="463" mass="52117">MDPVVPPRRGQHELACIGCKTRKVLLVLSAHPLSIRCNRAKPTCDNCQVRGLPCAYPERRKKKKANPPRGQPKQPRLSDHVLSGLLERLLQVEEKCTRLVSDPSTVNTALTNDSPGSLQGSSSLTSAQTPEEDSVISSPAFRTHADTVAEKAEANCCPDCPATPLNADVRLQQAFEQILHLKRQNLFRQTASMDYHIRPEIAKACVENFCIHFKIDTFPSFINVKLMHLIPDIIDIPEVTLEPAVVVLYYSIVYHGSMVIADDLGPQGSGLTQRVYGCCLRALPAWRDRSSGTKTDLISAILLMRASFHQCDFEFSWNMYKLVYQCVTKLNLHNIDQDFPSTFMQQSPDSGTDHDRQGIWALVLVDLFFRLLHDKPAIMTANLTEWRVNLPAINIAPEHPEHMAPTLAFFVKSRLTFLLLRFFDLFAQGSEDKDCIERIEGLCVEIEELVREWSVAPNPSDLM</sequence>
<keyword evidence="9" id="KW-1185">Reference proteome</keyword>
<dbReference type="Gene3D" id="4.10.240.10">
    <property type="entry name" value="Zn(2)-C6 fungal-type DNA-binding domain"/>
    <property type="match status" value="1"/>
</dbReference>
<evidence type="ECO:0000259" key="7">
    <source>
        <dbReference type="Pfam" id="PF00172"/>
    </source>
</evidence>
<protein>
    <recommendedName>
        <fullName evidence="7">Zn(2)-C6 fungal-type domain-containing protein</fullName>
    </recommendedName>
</protein>
<evidence type="ECO:0000313" key="9">
    <source>
        <dbReference type="Proteomes" id="UP001498421"/>
    </source>
</evidence>
<evidence type="ECO:0000313" key="8">
    <source>
        <dbReference type="EMBL" id="KAK7428390.1"/>
    </source>
</evidence>
<reference evidence="8 9" key="1">
    <citation type="journal article" date="2025" name="Microbiol. Resour. Announc.">
        <title>Draft genome sequences for Neonectria magnoliae and Neonectria punicea, canker pathogens of Liriodendron tulipifera and Acer saccharum in West Virginia.</title>
        <authorList>
            <person name="Petronek H.M."/>
            <person name="Kasson M.T."/>
            <person name="Metheny A.M."/>
            <person name="Stauder C.M."/>
            <person name="Lovett B."/>
            <person name="Lynch S.C."/>
            <person name="Garnas J.R."/>
            <person name="Kasson L.R."/>
            <person name="Stajich J.E."/>
        </authorList>
    </citation>
    <scope>NUCLEOTIDE SEQUENCE [LARGE SCALE GENOMIC DNA]</scope>
    <source>
        <strain evidence="8 9">NRRL 64651</strain>
    </source>
</reference>
<dbReference type="CDD" id="cd00067">
    <property type="entry name" value="GAL4"/>
    <property type="match status" value="1"/>
</dbReference>
<dbReference type="EMBL" id="JAZAVK010000041">
    <property type="protein sequence ID" value="KAK7428390.1"/>
    <property type="molecule type" value="Genomic_DNA"/>
</dbReference>
<keyword evidence="2" id="KW-0479">Metal-binding</keyword>
<dbReference type="PANTHER" id="PTHR47338:SF27">
    <property type="entry name" value="ZN(II)2CYS6 TRANSCRIPTION FACTOR (EUROFUNG)"/>
    <property type="match status" value="1"/>
</dbReference>
<name>A0ABR1I5W2_9HYPO</name>